<protein>
    <submittedName>
        <fullName evidence="7">O-antigen/teichoic acid export membrane protein</fullName>
    </submittedName>
</protein>
<comment type="caution">
    <text evidence="7">The sequence shown here is derived from an EMBL/GenBank/DDBJ whole genome shotgun (WGS) entry which is preliminary data.</text>
</comment>
<feature type="transmembrane region" description="Helical" evidence="6">
    <location>
        <begin position="51"/>
        <end position="73"/>
    </location>
</feature>
<evidence type="ECO:0000256" key="3">
    <source>
        <dbReference type="ARBA" id="ARBA00022692"/>
    </source>
</evidence>
<comment type="subcellular location">
    <subcellularLocation>
        <location evidence="1">Cell membrane</location>
        <topology evidence="1">Multi-pass membrane protein</topology>
    </subcellularLocation>
</comment>
<proteinExistence type="predicted"/>
<evidence type="ECO:0000256" key="6">
    <source>
        <dbReference type="SAM" id="Phobius"/>
    </source>
</evidence>
<evidence type="ECO:0000256" key="4">
    <source>
        <dbReference type="ARBA" id="ARBA00022989"/>
    </source>
</evidence>
<feature type="transmembrane region" description="Helical" evidence="6">
    <location>
        <begin position="93"/>
        <end position="113"/>
    </location>
</feature>
<dbReference type="InterPro" id="IPR050833">
    <property type="entry name" value="Poly_Biosynth_Transport"/>
</dbReference>
<feature type="transmembrane region" description="Helical" evidence="6">
    <location>
        <begin position="182"/>
        <end position="206"/>
    </location>
</feature>
<organism evidence="7 8">
    <name type="scientific">Anoxybacillus tengchongensis</name>
    <dbReference type="NCBI Taxonomy" id="576944"/>
    <lineage>
        <taxon>Bacteria</taxon>
        <taxon>Bacillati</taxon>
        <taxon>Bacillota</taxon>
        <taxon>Bacilli</taxon>
        <taxon>Bacillales</taxon>
        <taxon>Anoxybacillaceae</taxon>
        <taxon>Anoxybacillus</taxon>
    </lineage>
</organism>
<keyword evidence="5 6" id="KW-0472">Membrane</keyword>
<feature type="transmembrane region" description="Helical" evidence="6">
    <location>
        <begin position="308"/>
        <end position="325"/>
    </location>
</feature>
<feature type="transmembrane region" description="Helical" evidence="6">
    <location>
        <begin position="218"/>
        <end position="240"/>
    </location>
</feature>
<dbReference type="RefSeq" id="WP_183247484.1">
    <property type="nucleotide sequence ID" value="NZ_JACHES010000003.1"/>
</dbReference>
<reference evidence="7 8" key="1">
    <citation type="submission" date="2020-08" db="EMBL/GenBank/DDBJ databases">
        <title>Genomic Encyclopedia of Type Strains, Phase IV (KMG-IV): sequencing the most valuable type-strain genomes for metagenomic binning, comparative biology and taxonomic classification.</title>
        <authorList>
            <person name="Goeker M."/>
        </authorList>
    </citation>
    <scope>NUCLEOTIDE SEQUENCE [LARGE SCALE GENOMIC DNA]</scope>
    <source>
        <strain evidence="7 8">DSM 23211</strain>
    </source>
</reference>
<evidence type="ECO:0000313" key="8">
    <source>
        <dbReference type="Proteomes" id="UP000523528"/>
    </source>
</evidence>
<evidence type="ECO:0000256" key="5">
    <source>
        <dbReference type="ARBA" id="ARBA00023136"/>
    </source>
</evidence>
<feature type="transmembrane region" description="Helical" evidence="6">
    <location>
        <begin position="260"/>
        <end position="288"/>
    </location>
</feature>
<keyword evidence="8" id="KW-1185">Reference proteome</keyword>
<feature type="transmembrane region" description="Helical" evidence="6">
    <location>
        <begin position="431"/>
        <end position="448"/>
    </location>
</feature>
<feature type="transmembrane region" description="Helical" evidence="6">
    <location>
        <begin position="158"/>
        <end position="176"/>
    </location>
</feature>
<feature type="transmembrane region" description="Helical" evidence="6">
    <location>
        <begin position="345"/>
        <end position="362"/>
    </location>
</feature>
<keyword evidence="2" id="KW-1003">Cell membrane</keyword>
<keyword evidence="4 6" id="KW-1133">Transmembrane helix</keyword>
<feature type="transmembrane region" description="Helical" evidence="6">
    <location>
        <begin position="401"/>
        <end position="419"/>
    </location>
</feature>
<keyword evidence="3 6" id="KW-0812">Transmembrane</keyword>
<name>A0A7W9YPZ7_9BACL</name>
<feature type="transmembrane region" description="Helical" evidence="6">
    <location>
        <begin position="20"/>
        <end position="39"/>
    </location>
</feature>
<evidence type="ECO:0000313" key="7">
    <source>
        <dbReference type="EMBL" id="MBB6176077.1"/>
    </source>
</evidence>
<feature type="transmembrane region" description="Helical" evidence="6">
    <location>
        <begin position="374"/>
        <end position="395"/>
    </location>
</feature>
<evidence type="ECO:0000256" key="1">
    <source>
        <dbReference type="ARBA" id="ARBA00004651"/>
    </source>
</evidence>
<gene>
    <name evidence="7" type="ORF">HNQ82_000888</name>
</gene>
<feature type="transmembrane region" description="Helical" evidence="6">
    <location>
        <begin position="125"/>
        <end position="146"/>
    </location>
</feature>
<evidence type="ECO:0000256" key="2">
    <source>
        <dbReference type="ARBA" id="ARBA00022475"/>
    </source>
</evidence>
<feature type="transmembrane region" description="Helical" evidence="6">
    <location>
        <begin position="460"/>
        <end position="482"/>
    </location>
</feature>
<dbReference type="AlphaFoldDB" id="A0A7W9YPZ7"/>
<accession>A0A7W9YPZ7</accession>
<dbReference type="EMBL" id="JACHES010000003">
    <property type="protein sequence ID" value="MBB6176077.1"/>
    <property type="molecule type" value="Genomic_DNA"/>
</dbReference>
<dbReference type="PANTHER" id="PTHR30250:SF11">
    <property type="entry name" value="O-ANTIGEN TRANSPORTER-RELATED"/>
    <property type="match status" value="1"/>
</dbReference>
<dbReference type="GO" id="GO:0005886">
    <property type="term" value="C:plasma membrane"/>
    <property type="evidence" value="ECO:0007669"/>
    <property type="project" value="UniProtKB-SubCell"/>
</dbReference>
<dbReference type="PANTHER" id="PTHR30250">
    <property type="entry name" value="PST FAMILY PREDICTED COLANIC ACID TRANSPORTER"/>
    <property type="match status" value="1"/>
</dbReference>
<sequence length="501" mass="58395">MGNLERFDQTSMRLRYNTLLYVPVFLVPAVVNVLMLMWFTRLFAPHIYGNYTLVVNTTIIISSLLSQWISLSVHRFRPEYKRDGLIWRLDSHLSRLLWLMIVGVILFSIWGYVFLKHVIGPYRMYYWSAVLSIISAIVFTICGSVYQIDLKTKEYRNLYVWQSFLKLPLIFVWFMVAPVNPIAFIVVPAILQLIFSIPMMNYIKFIESFCTIFKDWRLFFDFVLGWVRYGFPLIGWYIGTTVLNLTDRYMMEYFRTSREVGIYSANFTIAVQSLALVCNPLFFAIQSLTMNEATHVRQDEIERRIREYTRLYVMIVVPFGGYFSVFRTEVSTILLGKEFSQGASAIPILIIGFFFWNLALYGQLCYQIVQKTNVMFYFVAIAAFVNFTANVYLIPTLGTNGAALATSFSFLLYACLLYFASFRYMRWRVPWASLWKCGGIAIGLGLLLEKWRIVISHTASGFVGMGTGIFYFFFYMLFLFVLKEWHVPSFISGQRFISRGG</sequence>
<dbReference type="Proteomes" id="UP000523528">
    <property type="component" value="Unassembled WGS sequence"/>
</dbReference>